<dbReference type="AlphaFoldDB" id="A0ABD0TX44"/>
<dbReference type="EMBL" id="JANQDX010000019">
    <property type="protein sequence ID" value="KAL0904281.1"/>
    <property type="molecule type" value="Genomic_DNA"/>
</dbReference>
<evidence type="ECO:0000256" key="1">
    <source>
        <dbReference type="SAM" id="MobiDB-lite"/>
    </source>
</evidence>
<gene>
    <name evidence="2" type="ORF">M5K25_026369</name>
</gene>
<evidence type="ECO:0000313" key="2">
    <source>
        <dbReference type="EMBL" id="KAL0904281.1"/>
    </source>
</evidence>
<accession>A0ABD0TX44</accession>
<sequence>MTPLLSTVTYLIITGTPFDEAQLIPDYIYNVTDIRHPQSKRQKNVALGHLISYILEKKYNLINPVPPTELPIFSTNASFLALFNQDQGSEGDDFGEEGAPAQGPAPAPGSDQNFYQDMIQRFDRMETRFDQIENHMNMQDASYNEDMGWVCGQIESINMNVASINSYYTMFNMPPPPDQGPSNF</sequence>
<name>A0ABD0TX44_DENTH</name>
<feature type="region of interest" description="Disordered" evidence="1">
    <location>
        <begin position="89"/>
        <end position="113"/>
    </location>
</feature>
<evidence type="ECO:0000313" key="3">
    <source>
        <dbReference type="Proteomes" id="UP001552299"/>
    </source>
</evidence>
<protein>
    <submittedName>
        <fullName evidence="2">Uncharacterized protein</fullName>
    </submittedName>
</protein>
<dbReference type="Proteomes" id="UP001552299">
    <property type="component" value="Unassembled WGS sequence"/>
</dbReference>
<reference evidence="2 3" key="1">
    <citation type="journal article" date="2024" name="Plant Biotechnol. J.">
        <title>Dendrobium thyrsiflorum genome and its molecular insights into genes involved in important horticultural traits.</title>
        <authorList>
            <person name="Chen B."/>
            <person name="Wang J.Y."/>
            <person name="Zheng P.J."/>
            <person name="Li K.L."/>
            <person name="Liang Y.M."/>
            <person name="Chen X.F."/>
            <person name="Zhang C."/>
            <person name="Zhao X."/>
            <person name="He X."/>
            <person name="Zhang G.Q."/>
            <person name="Liu Z.J."/>
            <person name="Xu Q."/>
        </authorList>
    </citation>
    <scope>NUCLEOTIDE SEQUENCE [LARGE SCALE GENOMIC DNA]</scope>
    <source>
        <strain evidence="2">GZMU011</strain>
    </source>
</reference>
<proteinExistence type="predicted"/>
<comment type="caution">
    <text evidence="2">The sequence shown here is derived from an EMBL/GenBank/DDBJ whole genome shotgun (WGS) entry which is preliminary data.</text>
</comment>
<keyword evidence="3" id="KW-1185">Reference proteome</keyword>
<organism evidence="2 3">
    <name type="scientific">Dendrobium thyrsiflorum</name>
    <name type="common">Pinecone-like raceme dendrobium</name>
    <name type="synonym">Orchid</name>
    <dbReference type="NCBI Taxonomy" id="117978"/>
    <lineage>
        <taxon>Eukaryota</taxon>
        <taxon>Viridiplantae</taxon>
        <taxon>Streptophyta</taxon>
        <taxon>Embryophyta</taxon>
        <taxon>Tracheophyta</taxon>
        <taxon>Spermatophyta</taxon>
        <taxon>Magnoliopsida</taxon>
        <taxon>Liliopsida</taxon>
        <taxon>Asparagales</taxon>
        <taxon>Orchidaceae</taxon>
        <taxon>Epidendroideae</taxon>
        <taxon>Malaxideae</taxon>
        <taxon>Dendrobiinae</taxon>
        <taxon>Dendrobium</taxon>
    </lineage>
</organism>